<comment type="caution">
    <text evidence="8">The sequence shown here is derived from an EMBL/GenBank/DDBJ whole genome shotgun (WGS) entry which is preliminary data.</text>
</comment>
<dbReference type="Gene3D" id="3.40.47.10">
    <property type="match status" value="1"/>
</dbReference>
<keyword evidence="4" id="KW-0443">Lipid metabolism</keyword>
<accession>A0A7V1I390</accession>
<proteinExistence type="inferred from homology"/>
<dbReference type="PANTHER" id="PTHR18919:SF153">
    <property type="entry name" value="TRIFUNCTIONAL ENZYME SUBUNIT BETA, MITOCHONDRIAL"/>
    <property type="match status" value="1"/>
</dbReference>
<dbReference type="SUPFAM" id="SSF53901">
    <property type="entry name" value="Thiolase-like"/>
    <property type="match status" value="1"/>
</dbReference>
<dbReference type="EC" id="2.3.1.16" evidence="6"/>
<keyword evidence="3" id="KW-0276">Fatty acid metabolism</keyword>
<dbReference type="PANTHER" id="PTHR18919">
    <property type="entry name" value="ACETYL-COA C-ACYLTRANSFERASE"/>
    <property type="match status" value="1"/>
</dbReference>
<comment type="similarity">
    <text evidence="1">Belongs to the thiolase-like superfamily. Thiolase family.</text>
</comment>
<dbReference type="InterPro" id="IPR020613">
    <property type="entry name" value="Thiolase_CS"/>
</dbReference>
<evidence type="ECO:0000259" key="7">
    <source>
        <dbReference type="Pfam" id="PF02803"/>
    </source>
</evidence>
<keyword evidence="5" id="KW-0012">Acyltransferase</keyword>
<keyword evidence="2" id="KW-0808">Transferase</keyword>
<gene>
    <name evidence="8" type="ORF">ENJ03_00225</name>
</gene>
<reference evidence="8" key="1">
    <citation type="journal article" date="2020" name="mSystems">
        <title>Genome- and Community-Level Interaction Insights into Carbon Utilization and Element Cycling Functions of Hydrothermarchaeota in Hydrothermal Sediment.</title>
        <authorList>
            <person name="Zhou Z."/>
            <person name="Liu Y."/>
            <person name="Xu W."/>
            <person name="Pan J."/>
            <person name="Luo Z.H."/>
            <person name="Li M."/>
        </authorList>
    </citation>
    <scope>NUCLEOTIDE SEQUENCE [LARGE SCALE GENOMIC DNA]</scope>
    <source>
        <strain evidence="8">HyVt-45</strain>
    </source>
</reference>
<evidence type="ECO:0000256" key="2">
    <source>
        <dbReference type="ARBA" id="ARBA00022679"/>
    </source>
</evidence>
<evidence type="ECO:0000256" key="6">
    <source>
        <dbReference type="ARBA" id="ARBA00024073"/>
    </source>
</evidence>
<dbReference type="InterPro" id="IPR020617">
    <property type="entry name" value="Thiolase_C"/>
</dbReference>
<dbReference type="GO" id="GO:0006635">
    <property type="term" value="P:fatty acid beta-oxidation"/>
    <property type="evidence" value="ECO:0007669"/>
    <property type="project" value="TreeGrafter"/>
</dbReference>
<evidence type="ECO:0000256" key="5">
    <source>
        <dbReference type="ARBA" id="ARBA00023315"/>
    </source>
</evidence>
<dbReference type="GO" id="GO:0003985">
    <property type="term" value="F:acetyl-CoA C-acetyltransferase activity"/>
    <property type="evidence" value="ECO:0007669"/>
    <property type="project" value="TreeGrafter"/>
</dbReference>
<protein>
    <recommendedName>
        <fullName evidence="6">acetyl-CoA C-acyltransferase</fullName>
        <ecNumber evidence="6">2.3.1.16</ecNumber>
    </recommendedName>
</protein>
<sequence length="142" mass="15268">MSLEKAQQLGYEPIARWVTSADCGCDPKVMGIAPAYAMPIALKRAGLKLKDIDVIECNEAFAVQNLAVIKEIEKQTGEKVNQDIWNPWGGAIAFGHPNGASGARVGIFAMKYLEKSSGRYGMFSTCCGGGLGVACIIENLRR</sequence>
<dbReference type="PROSITE" id="PS00737">
    <property type="entry name" value="THIOLASE_2"/>
    <property type="match status" value="1"/>
</dbReference>
<dbReference type="AlphaFoldDB" id="A0A7V1I390"/>
<dbReference type="EMBL" id="DRKW01000011">
    <property type="protein sequence ID" value="HEB73631.1"/>
    <property type="molecule type" value="Genomic_DNA"/>
</dbReference>
<feature type="domain" description="Thiolase C-terminal" evidence="7">
    <location>
        <begin position="12"/>
        <end position="138"/>
    </location>
</feature>
<organism evidence="8">
    <name type="scientific">Desulfofervidus auxilii</name>
    <dbReference type="NCBI Taxonomy" id="1621989"/>
    <lineage>
        <taxon>Bacteria</taxon>
        <taxon>Pseudomonadati</taxon>
        <taxon>Thermodesulfobacteriota</taxon>
        <taxon>Candidatus Desulfofervidia</taxon>
        <taxon>Candidatus Desulfofervidales</taxon>
        <taxon>Candidatus Desulfofervidaceae</taxon>
        <taxon>Candidatus Desulfofervidus</taxon>
    </lineage>
</organism>
<dbReference type="Proteomes" id="UP000886268">
    <property type="component" value="Unassembled WGS sequence"/>
</dbReference>
<evidence type="ECO:0000313" key="8">
    <source>
        <dbReference type="EMBL" id="HEB73631.1"/>
    </source>
</evidence>
<evidence type="ECO:0000256" key="1">
    <source>
        <dbReference type="ARBA" id="ARBA00010982"/>
    </source>
</evidence>
<evidence type="ECO:0000256" key="3">
    <source>
        <dbReference type="ARBA" id="ARBA00022832"/>
    </source>
</evidence>
<name>A0A7V1I390_DESA2</name>
<evidence type="ECO:0000256" key="4">
    <source>
        <dbReference type="ARBA" id="ARBA00023098"/>
    </source>
</evidence>
<dbReference type="Pfam" id="PF02803">
    <property type="entry name" value="Thiolase_C"/>
    <property type="match status" value="1"/>
</dbReference>
<dbReference type="InterPro" id="IPR016039">
    <property type="entry name" value="Thiolase-like"/>
</dbReference>